<protein>
    <submittedName>
        <fullName evidence="1">Uncharacterized protein</fullName>
    </submittedName>
</protein>
<gene>
    <name evidence="1" type="ORF">B0T26DRAFT_686842</name>
</gene>
<dbReference type="AlphaFoldDB" id="A0AA40BGY8"/>
<keyword evidence="2" id="KW-1185">Reference proteome</keyword>
<reference evidence="1" key="1">
    <citation type="submission" date="2023-06" db="EMBL/GenBank/DDBJ databases">
        <title>Genome-scale phylogeny and comparative genomics of the fungal order Sordariales.</title>
        <authorList>
            <consortium name="Lawrence Berkeley National Laboratory"/>
            <person name="Hensen N."/>
            <person name="Bonometti L."/>
            <person name="Westerberg I."/>
            <person name="Brannstrom I.O."/>
            <person name="Guillou S."/>
            <person name="Cros-Aarteil S."/>
            <person name="Calhoun S."/>
            <person name="Haridas S."/>
            <person name="Kuo A."/>
            <person name="Mondo S."/>
            <person name="Pangilinan J."/>
            <person name="Riley R."/>
            <person name="LaButti K."/>
            <person name="Andreopoulos B."/>
            <person name="Lipzen A."/>
            <person name="Chen C."/>
            <person name="Yanf M."/>
            <person name="Daum C."/>
            <person name="Ng V."/>
            <person name="Clum A."/>
            <person name="Steindorff A."/>
            <person name="Ohm R."/>
            <person name="Martin F."/>
            <person name="Silar P."/>
            <person name="Natvig D."/>
            <person name="Lalanne C."/>
            <person name="Gautier V."/>
            <person name="Ament-velasquez S.L."/>
            <person name="Kruys A."/>
            <person name="Hutchinson M.I."/>
            <person name="Powell A.J."/>
            <person name="Barry K."/>
            <person name="Miller A.N."/>
            <person name="Grigoriev I.V."/>
            <person name="Debuchy R."/>
            <person name="Gladieux P."/>
            <person name="Thoren M.H."/>
            <person name="Johannesson H."/>
        </authorList>
    </citation>
    <scope>NUCLEOTIDE SEQUENCE</scope>
    <source>
        <strain evidence="1">SMH2392-1A</strain>
    </source>
</reference>
<organism evidence="1 2">
    <name type="scientific">Lasiosphaeria miniovina</name>
    <dbReference type="NCBI Taxonomy" id="1954250"/>
    <lineage>
        <taxon>Eukaryota</taxon>
        <taxon>Fungi</taxon>
        <taxon>Dikarya</taxon>
        <taxon>Ascomycota</taxon>
        <taxon>Pezizomycotina</taxon>
        <taxon>Sordariomycetes</taxon>
        <taxon>Sordariomycetidae</taxon>
        <taxon>Sordariales</taxon>
        <taxon>Lasiosphaeriaceae</taxon>
        <taxon>Lasiosphaeria</taxon>
    </lineage>
</organism>
<evidence type="ECO:0000313" key="2">
    <source>
        <dbReference type="Proteomes" id="UP001172101"/>
    </source>
</evidence>
<comment type="caution">
    <text evidence="1">The sequence shown here is derived from an EMBL/GenBank/DDBJ whole genome shotgun (WGS) entry which is preliminary data.</text>
</comment>
<accession>A0AA40BGY8</accession>
<dbReference type="PROSITE" id="PS51257">
    <property type="entry name" value="PROKAR_LIPOPROTEIN"/>
    <property type="match status" value="1"/>
</dbReference>
<proteinExistence type="predicted"/>
<evidence type="ECO:0000313" key="1">
    <source>
        <dbReference type="EMBL" id="KAK0734036.1"/>
    </source>
</evidence>
<dbReference type="RefSeq" id="XP_060302913.1">
    <property type="nucleotide sequence ID" value="XM_060440918.1"/>
</dbReference>
<name>A0AA40BGY8_9PEZI</name>
<sequence length="88" mass="9601">MLVRLCCSSAIPLFLSISSCPSLLELCNSACPFFLVFFLSFSSNSSCPSLLLTLPILLFLQLFLNSVALLVLFFLSFSSCPSLLVLLL</sequence>
<dbReference type="EMBL" id="JAUIRO010000001">
    <property type="protein sequence ID" value="KAK0734036.1"/>
    <property type="molecule type" value="Genomic_DNA"/>
</dbReference>
<dbReference type="GeneID" id="85324188"/>
<dbReference type="Proteomes" id="UP001172101">
    <property type="component" value="Unassembled WGS sequence"/>
</dbReference>